<organism evidence="2 3">
    <name type="scientific">Halovenus rubra</name>
    <dbReference type="NCBI Taxonomy" id="869890"/>
    <lineage>
        <taxon>Archaea</taxon>
        <taxon>Methanobacteriati</taxon>
        <taxon>Methanobacteriota</taxon>
        <taxon>Stenosarchaea group</taxon>
        <taxon>Halobacteria</taxon>
        <taxon>Halobacteriales</taxon>
        <taxon>Haloarculaceae</taxon>
        <taxon>Halovenus</taxon>
    </lineage>
</organism>
<evidence type="ECO:0000313" key="2">
    <source>
        <dbReference type="EMBL" id="MFC7125096.1"/>
    </source>
</evidence>
<dbReference type="RefSeq" id="WP_267636098.1">
    <property type="nucleotide sequence ID" value="NZ_JAODIY010000004.1"/>
</dbReference>
<protein>
    <submittedName>
        <fullName evidence="2">KEOPS complex subunit Pcc1</fullName>
    </submittedName>
</protein>
<accession>A0ABD5X1I9</accession>
<dbReference type="InterPro" id="IPR015419">
    <property type="entry name" value="CTAG/Pcc1"/>
</dbReference>
<dbReference type="AlphaFoldDB" id="A0ABD5X1I9"/>
<evidence type="ECO:0000256" key="1">
    <source>
        <dbReference type="ARBA" id="ARBA00007073"/>
    </source>
</evidence>
<reference evidence="2 3" key="1">
    <citation type="journal article" date="2014" name="Int. J. Syst. Evol. Microbiol.">
        <title>Complete genome sequence of Corynebacterium casei LMG S-19264T (=DSM 44701T), isolated from a smear-ripened cheese.</title>
        <authorList>
            <consortium name="US DOE Joint Genome Institute (JGI-PGF)"/>
            <person name="Walter F."/>
            <person name="Albersmeier A."/>
            <person name="Kalinowski J."/>
            <person name="Ruckert C."/>
        </authorList>
    </citation>
    <scope>NUCLEOTIDE SEQUENCE [LARGE SCALE GENOMIC DNA]</scope>
    <source>
        <strain evidence="2 3">CGMCC 4.7215</strain>
    </source>
</reference>
<gene>
    <name evidence="2" type="ORF">ACFQJ7_03450</name>
</gene>
<dbReference type="Pfam" id="PF09341">
    <property type="entry name" value="Pcc1"/>
    <property type="match status" value="1"/>
</dbReference>
<name>A0ABD5X1I9_9EURY</name>
<comment type="similarity">
    <text evidence="1">Belongs to the CTAG/PCC1 family.</text>
</comment>
<dbReference type="Proteomes" id="UP001596414">
    <property type="component" value="Unassembled WGS sequence"/>
</dbReference>
<sequence>MTRRAALESTFESHKTATQVAAALRPDNTPEIETRVDGTTVITEMKRETTGGLQATIDDYVVNLQVAAQLVTTDGDTSTTIQHNHE</sequence>
<dbReference type="EMBL" id="JBHSZQ010000004">
    <property type="protein sequence ID" value="MFC7125096.1"/>
    <property type="molecule type" value="Genomic_DNA"/>
</dbReference>
<dbReference type="NCBIfam" id="NF011470">
    <property type="entry name" value="PRK14887.1"/>
    <property type="match status" value="1"/>
</dbReference>
<evidence type="ECO:0000313" key="3">
    <source>
        <dbReference type="Proteomes" id="UP001596414"/>
    </source>
</evidence>
<comment type="caution">
    <text evidence="2">The sequence shown here is derived from an EMBL/GenBank/DDBJ whole genome shotgun (WGS) entry which is preliminary data.</text>
</comment>
<proteinExistence type="inferred from homology"/>